<feature type="coiled-coil region" evidence="5">
    <location>
        <begin position="95"/>
        <end position="122"/>
    </location>
</feature>
<evidence type="ECO:0000256" key="2">
    <source>
        <dbReference type="ARBA" id="ARBA00022771"/>
    </source>
</evidence>
<organism evidence="7 8">
    <name type="scientific">Sorghum bicolor</name>
    <name type="common">Sorghum</name>
    <name type="synonym">Sorghum vulgare</name>
    <dbReference type="NCBI Taxonomy" id="4558"/>
    <lineage>
        <taxon>Eukaryota</taxon>
        <taxon>Viridiplantae</taxon>
        <taxon>Streptophyta</taxon>
        <taxon>Embryophyta</taxon>
        <taxon>Tracheophyta</taxon>
        <taxon>Spermatophyta</taxon>
        <taxon>Magnoliopsida</taxon>
        <taxon>Liliopsida</taxon>
        <taxon>Poales</taxon>
        <taxon>Poaceae</taxon>
        <taxon>PACMAD clade</taxon>
        <taxon>Panicoideae</taxon>
        <taxon>Andropogonodae</taxon>
        <taxon>Andropogoneae</taxon>
        <taxon>Sorghinae</taxon>
        <taxon>Sorghum</taxon>
    </lineage>
</organism>
<evidence type="ECO:0000259" key="6">
    <source>
        <dbReference type="PROSITE" id="PS50089"/>
    </source>
</evidence>
<gene>
    <name evidence="7" type="ORF">SORBI_3002G099200</name>
</gene>
<dbReference type="OMA" id="ICKVCCA"/>
<sequence length="234" mass="25906">MDCSNSHPLYANQPSEQAQNLLSVASLNEAPGRNIDGQQQINWSQFRTSLEQHKLQVDQVLQAHNEKVQVALQQQISLQKETLSNLAESMVRDVLMKKNEEIAHLQMELQNTRQVLQTALQDRDEWRYLAEGTYELNQLLICLVPPMQGTNPYPLASSNELGSTSSCNQAINIGKSALENAHPTSICKVCCASDACMLILPCLHLCACKLCVGNLNVCPICNSAKANVIEARFS</sequence>
<name>A0A1B6QA88_SORBI</name>
<dbReference type="PANTHER" id="PTHR42647">
    <property type="entry name" value="SBP (S-RIBONUCLEASE BINDING PROTEIN) FAMILY PROTEIN"/>
    <property type="match status" value="1"/>
</dbReference>
<evidence type="ECO:0000256" key="5">
    <source>
        <dbReference type="SAM" id="Coils"/>
    </source>
</evidence>
<evidence type="ECO:0000313" key="8">
    <source>
        <dbReference type="Proteomes" id="UP000000768"/>
    </source>
</evidence>
<dbReference type="EMBL" id="CM000761">
    <property type="protein sequence ID" value="KXG34843.1"/>
    <property type="molecule type" value="Genomic_DNA"/>
</dbReference>
<dbReference type="Proteomes" id="UP000000768">
    <property type="component" value="Chromosome 2"/>
</dbReference>
<dbReference type="PIRSF" id="PIRSF036836">
    <property type="entry name" value="RNase_bind_SBP1"/>
    <property type="match status" value="1"/>
</dbReference>
<reference evidence="8" key="2">
    <citation type="journal article" date="2018" name="Plant J.">
        <title>The Sorghum bicolor reference genome: improved assembly, gene annotations, a transcriptome atlas, and signatures of genome organization.</title>
        <authorList>
            <person name="McCormick R.F."/>
            <person name="Truong S.K."/>
            <person name="Sreedasyam A."/>
            <person name="Jenkins J."/>
            <person name="Shu S."/>
            <person name="Sims D."/>
            <person name="Kennedy M."/>
            <person name="Amirebrahimi M."/>
            <person name="Weers B.D."/>
            <person name="McKinley B."/>
            <person name="Mattison A."/>
            <person name="Morishige D.T."/>
            <person name="Grimwood J."/>
            <person name="Schmutz J."/>
            <person name="Mullet J.E."/>
        </authorList>
    </citation>
    <scope>NUCLEOTIDE SEQUENCE [LARGE SCALE GENOMIC DNA]</scope>
    <source>
        <strain evidence="8">cv. BTx623</strain>
    </source>
</reference>
<keyword evidence="1" id="KW-0479">Metal-binding</keyword>
<dbReference type="AlphaFoldDB" id="A0A1B6QA88"/>
<keyword evidence="3" id="KW-0862">Zinc</keyword>
<dbReference type="Gramene" id="KXG34843">
    <property type="protein sequence ID" value="KXG34843"/>
    <property type="gene ID" value="SORBI_3002G099200"/>
</dbReference>
<feature type="domain" description="RING-type" evidence="6">
    <location>
        <begin position="187"/>
        <end position="222"/>
    </location>
</feature>
<dbReference type="GO" id="GO:0004842">
    <property type="term" value="F:ubiquitin-protein transferase activity"/>
    <property type="evidence" value="ECO:0000318"/>
    <property type="project" value="GO_Central"/>
</dbReference>
<evidence type="ECO:0000313" key="7">
    <source>
        <dbReference type="EMBL" id="KXG34843.1"/>
    </source>
</evidence>
<dbReference type="GO" id="GO:0008270">
    <property type="term" value="F:zinc ion binding"/>
    <property type="evidence" value="ECO:0007669"/>
    <property type="project" value="UniProtKB-KW"/>
</dbReference>
<keyword evidence="8" id="KW-1185">Reference proteome</keyword>
<keyword evidence="2 4" id="KW-0863">Zinc-finger</keyword>
<evidence type="ECO:0000256" key="1">
    <source>
        <dbReference type="ARBA" id="ARBA00022723"/>
    </source>
</evidence>
<dbReference type="STRING" id="4558.A0A1B6QA88"/>
<dbReference type="InParanoid" id="A0A1B6QA88"/>
<dbReference type="InterPro" id="IPR013083">
    <property type="entry name" value="Znf_RING/FYVE/PHD"/>
</dbReference>
<dbReference type="PROSITE" id="PS50089">
    <property type="entry name" value="ZF_RING_2"/>
    <property type="match status" value="1"/>
</dbReference>
<protein>
    <recommendedName>
        <fullName evidence="6">RING-type domain-containing protein</fullName>
    </recommendedName>
</protein>
<evidence type="ECO:0000256" key="3">
    <source>
        <dbReference type="ARBA" id="ARBA00022833"/>
    </source>
</evidence>
<dbReference type="InterPro" id="IPR001841">
    <property type="entry name" value="Znf_RING"/>
</dbReference>
<accession>A0A1B6QA88</accession>
<reference evidence="7 8" key="1">
    <citation type="journal article" date="2009" name="Nature">
        <title>The Sorghum bicolor genome and the diversification of grasses.</title>
        <authorList>
            <person name="Paterson A.H."/>
            <person name="Bowers J.E."/>
            <person name="Bruggmann R."/>
            <person name="Dubchak I."/>
            <person name="Grimwood J."/>
            <person name="Gundlach H."/>
            <person name="Haberer G."/>
            <person name="Hellsten U."/>
            <person name="Mitros T."/>
            <person name="Poliakov A."/>
            <person name="Schmutz J."/>
            <person name="Spannagl M."/>
            <person name="Tang H."/>
            <person name="Wang X."/>
            <person name="Wicker T."/>
            <person name="Bharti A.K."/>
            <person name="Chapman J."/>
            <person name="Feltus F.A."/>
            <person name="Gowik U."/>
            <person name="Grigoriev I.V."/>
            <person name="Lyons E."/>
            <person name="Maher C.A."/>
            <person name="Martis M."/>
            <person name="Narechania A."/>
            <person name="Otillar R.P."/>
            <person name="Penning B.W."/>
            <person name="Salamov A.A."/>
            <person name="Wang Y."/>
            <person name="Zhang L."/>
            <person name="Carpita N.C."/>
            <person name="Freeling M."/>
            <person name="Gingle A.R."/>
            <person name="Hash C.T."/>
            <person name="Keller B."/>
            <person name="Klein P."/>
            <person name="Kresovich S."/>
            <person name="McCann M.C."/>
            <person name="Ming R."/>
            <person name="Peterson D.G."/>
            <person name="Mehboob-ur-Rahman"/>
            <person name="Ware D."/>
            <person name="Westhoff P."/>
            <person name="Mayer K.F."/>
            <person name="Messing J."/>
            <person name="Rokhsar D.S."/>
        </authorList>
    </citation>
    <scope>NUCLEOTIDE SEQUENCE [LARGE SCALE GENOMIC DNA]</scope>
    <source>
        <strain evidence="8">cv. BTx623</strain>
    </source>
</reference>
<proteinExistence type="predicted"/>
<dbReference type="PANTHER" id="PTHR42647:SF31">
    <property type="entry name" value="RING-TYPE DOMAIN-CONTAINING PROTEIN"/>
    <property type="match status" value="1"/>
</dbReference>
<dbReference type="Gene3D" id="3.30.40.10">
    <property type="entry name" value="Zinc/RING finger domain, C3HC4 (zinc finger)"/>
    <property type="match status" value="1"/>
</dbReference>
<keyword evidence="5" id="KW-0175">Coiled coil</keyword>
<evidence type="ECO:0000256" key="4">
    <source>
        <dbReference type="PROSITE-ProRule" id="PRU00175"/>
    </source>
</evidence>
<dbReference type="Pfam" id="PF13920">
    <property type="entry name" value="zf-C3HC4_3"/>
    <property type="match status" value="1"/>
</dbReference>